<reference evidence="1" key="2">
    <citation type="submission" date="2020-11" db="EMBL/GenBank/DDBJ databases">
        <authorList>
            <person name="McCartney M.A."/>
            <person name="Auch B."/>
            <person name="Kono T."/>
            <person name="Mallez S."/>
            <person name="Becker A."/>
            <person name="Gohl D.M."/>
            <person name="Silverstein K.A.T."/>
            <person name="Koren S."/>
            <person name="Bechman K.B."/>
            <person name="Herman A."/>
            <person name="Abrahante J.E."/>
            <person name="Garbe J."/>
        </authorList>
    </citation>
    <scope>NUCLEOTIDE SEQUENCE</scope>
    <source>
        <strain evidence="1">Duluth1</strain>
        <tissue evidence="1">Whole animal</tissue>
    </source>
</reference>
<dbReference type="EMBL" id="JAIWYP010000003">
    <property type="protein sequence ID" value="KAH3845021.1"/>
    <property type="molecule type" value="Genomic_DNA"/>
</dbReference>
<dbReference type="AlphaFoldDB" id="A0A9D4KTX2"/>
<evidence type="ECO:0000313" key="2">
    <source>
        <dbReference type="Proteomes" id="UP000828390"/>
    </source>
</evidence>
<organism evidence="1 2">
    <name type="scientific">Dreissena polymorpha</name>
    <name type="common">Zebra mussel</name>
    <name type="synonym">Mytilus polymorpha</name>
    <dbReference type="NCBI Taxonomy" id="45954"/>
    <lineage>
        <taxon>Eukaryota</taxon>
        <taxon>Metazoa</taxon>
        <taxon>Spiralia</taxon>
        <taxon>Lophotrochozoa</taxon>
        <taxon>Mollusca</taxon>
        <taxon>Bivalvia</taxon>
        <taxon>Autobranchia</taxon>
        <taxon>Heteroconchia</taxon>
        <taxon>Euheterodonta</taxon>
        <taxon>Imparidentia</taxon>
        <taxon>Neoheterodontei</taxon>
        <taxon>Myida</taxon>
        <taxon>Dreissenoidea</taxon>
        <taxon>Dreissenidae</taxon>
        <taxon>Dreissena</taxon>
    </lineage>
</organism>
<name>A0A9D4KTX2_DREPO</name>
<sequence length="52" mass="5860">MENQEETAMIAVDLNAAFDTVDHIMFVDVLQAHYGLQDTALFEESLLHCSCE</sequence>
<gene>
    <name evidence="1" type="ORF">DPMN_087290</name>
</gene>
<protein>
    <recommendedName>
        <fullName evidence="3">Reverse transcriptase domain-containing protein</fullName>
    </recommendedName>
</protein>
<reference evidence="1" key="1">
    <citation type="journal article" date="2019" name="bioRxiv">
        <title>The Genome of the Zebra Mussel, Dreissena polymorpha: A Resource for Invasive Species Research.</title>
        <authorList>
            <person name="McCartney M.A."/>
            <person name="Auch B."/>
            <person name="Kono T."/>
            <person name="Mallez S."/>
            <person name="Zhang Y."/>
            <person name="Obille A."/>
            <person name="Becker A."/>
            <person name="Abrahante J.E."/>
            <person name="Garbe J."/>
            <person name="Badalamenti J.P."/>
            <person name="Herman A."/>
            <person name="Mangelson H."/>
            <person name="Liachko I."/>
            <person name="Sullivan S."/>
            <person name="Sone E.D."/>
            <person name="Koren S."/>
            <person name="Silverstein K.A.T."/>
            <person name="Beckman K.B."/>
            <person name="Gohl D.M."/>
        </authorList>
    </citation>
    <scope>NUCLEOTIDE SEQUENCE</scope>
    <source>
        <strain evidence="1">Duluth1</strain>
        <tissue evidence="1">Whole animal</tissue>
    </source>
</reference>
<evidence type="ECO:0008006" key="3">
    <source>
        <dbReference type="Google" id="ProtNLM"/>
    </source>
</evidence>
<evidence type="ECO:0000313" key="1">
    <source>
        <dbReference type="EMBL" id="KAH3845021.1"/>
    </source>
</evidence>
<keyword evidence="2" id="KW-1185">Reference proteome</keyword>
<proteinExistence type="predicted"/>
<comment type="caution">
    <text evidence="1">The sequence shown here is derived from an EMBL/GenBank/DDBJ whole genome shotgun (WGS) entry which is preliminary data.</text>
</comment>
<dbReference type="Proteomes" id="UP000828390">
    <property type="component" value="Unassembled WGS sequence"/>
</dbReference>
<accession>A0A9D4KTX2</accession>